<proteinExistence type="predicted"/>
<keyword evidence="1" id="KW-0808">Transferase</keyword>
<sequence length="239" mass="26228">MVRTARRRLGLLRRLIVILVKTVLTPMTKRTWTGLEHIPPTGGVILAPNHLSHADPLVCAHFVYDAGRWPRFLGKASVFKVPVVGKIILRARQIPVERGSADAAKSLEVLTAALQQGGAVIIYPEGTTTREPDLWPMRGKTGAARLALATGAPVIPMAMWGPQDFFDPRTKKVHVRPRTPIAIAAGPAVDFSKWTGAEPTRAVLDEMTDEIMLRIRDLLGEIRQETPPPLWAPVKGEKA</sequence>
<dbReference type="EMBL" id="BSDI01000006">
    <property type="protein sequence ID" value="GLH96127.1"/>
    <property type="molecule type" value="Genomic_DNA"/>
</dbReference>
<gene>
    <name evidence="4" type="ORF">Pa4123_14000</name>
</gene>
<name>A0ABQ5QQ79_9ACTN</name>
<dbReference type="SUPFAM" id="SSF69593">
    <property type="entry name" value="Glycerol-3-phosphate (1)-acyltransferase"/>
    <property type="match status" value="1"/>
</dbReference>
<evidence type="ECO:0000259" key="3">
    <source>
        <dbReference type="SMART" id="SM00563"/>
    </source>
</evidence>
<comment type="caution">
    <text evidence="4">The sequence shown here is derived from an EMBL/GenBank/DDBJ whole genome shotgun (WGS) entry which is preliminary data.</text>
</comment>
<protein>
    <submittedName>
        <fullName evidence="4">1-acyl-sn-glycerol-3-phosphate acyltransferase</fullName>
    </submittedName>
</protein>
<dbReference type="PANTHER" id="PTHR10434">
    <property type="entry name" value="1-ACYL-SN-GLYCEROL-3-PHOSPHATE ACYLTRANSFERASE"/>
    <property type="match status" value="1"/>
</dbReference>
<dbReference type="InterPro" id="IPR002123">
    <property type="entry name" value="Plipid/glycerol_acylTrfase"/>
</dbReference>
<dbReference type="CDD" id="cd07989">
    <property type="entry name" value="LPLAT_AGPAT-like"/>
    <property type="match status" value="1"/>
</dbReference>
<keyword evidence="2 4" id="KW-0012">Acyltransferase</keyword>
<evidence type="ECO:0000256" key="1">
    <source>
        <dbReference type="ARBA" id="ARBA00022679"/>
    </source>
</evidence>
<evidence type="ECO:0000256" key="2">
    <source>
        <dbReference type="ARBA" id="ARBA00023315"/>
    </source>
</evidence>
<keyword evidence="5" id="KW-1185">Reference proteome</keyword>
<dbReference type="Pfam" id="PF01553">
    <property type="entry name" value="Acyltransferase"/>
    <property type="match status" value="1"/>
</dbReference>
<evidence type="ECO:0000313" key="4">
    <source>
        <dbReference type="EMBL" id="GLH96127.1"/>
    </source>
</evidence>
<dbReference type="PANTHER" id="PTHR10434:SF55">
    <property type="entry name" value="POSSIBLE ACYLTRANSFERASE"/>
    <property type="match status" value="1"/>
</dbReference>
<dbReference type="Proteomes" id="UP001144280">
    <property type="component" value="Unassembled WGS sequence"/>
</dbReference>
<reference evidence="4" key="1">
    <citation type="submission" date="2022-12" db="EMBL/GenBank/DDBJ databases">
        <title>New Phytohabitans aurantiacus sp. RD004123 nov., an actinomycete isolated from soil.</title>
        <authorList>
            <person name="Triningsih D.W."/>
            <person name="Harunari E."/>
            <person name="Igarashi Y."/>
        </authorList>
    </citation>
    <scope>NUCLEOTIDE SEQUENCE</scope>
    <source>
        <strain evidence="4">RD004123</strain>
    </source>
</reference>
<organism evidence="4 5">
    <name type="scientific">Phytohabitans aurantiacus</name>
    <dbReference type="NCBI Taxonomy" id="3016789"/>
    <lineage>
        <taxon>Bacteria</taxon>
        <taxon>Bacillati</taxon>
        <taxon>Actinomycetota</taxon>
        <taxon>Actinomycetes</taxon>
        <taxon>Micromonosporales</taxon>
        <taxon>Micromonosporaceae</taxon>
    </lineage>
</organism>
<feature type="domain" description="Phospholipid/glycerol acyltransferase" evidence="3">
    <location>
        <begin position="44"/>
        <end position="162"/>
    </location>
</feature>
<evidence type="ECO:0000313" key="5">
    <source>
        <dbReference type="Proteomes" id="UP001144280"/>
    </source>
</evidence>
<accession>A0ABQ5QQ79</accession>
<dbReference type="GO" id="GO:0016746">
    <property type="term" value="F:acyltransferase activity"/>
    <property type="evidence" value="ECO:0007669"/>
    <property type="project" value="UniProtKB-KW"/>
</dbReference>
<dbReference type="SMART" id="SM00563">
    <property type="entry name" value="PlsC"/>
    <property type="match status" value="1"/>
</dbReference>